<proteinExistence type="inferred from homology"/>
<evidence type="ECO:0000256" key="6">
    <source>
        <dbReference type="ARBA" id="ARBA00022617"/>
    </source>
</evidence>
<dbReference type="PANTHER" id="PTHR24291">
    <property type="entry name" value="CYTOCHROME P450 FAMILY 4"/>
    <property type="match status" value="1"/>
</dbReference>
<organism evidence="16 17">
    <name type="scientific">Cephus cinctus</name>
    <name type="common">Wheat stem sawfly</name>
    <dbReference type="NCBI Taxonomy" id="211228"/>
    <lineage>
        <taxon>Eukaryota</taxon>
        <taxon>Metazoa</taxon>
        <taxon>Ecdysozoa</taxon>
        <taxon>Arthropoda</taxon>
        <taxon>Hexapoda</taxon>
        <taxon>Insecta</taxon>
        <taxon>Pterygota</taxon>
        <taxon>Neoptera</taxon>
        <taxon>Endopterygota</taxon>
        <taxon>Hymenoptera</taxon>
        <taxon>Cephoidea</taxon>
        <taxon>Cephidae</taxon>
        <taxon>Cephus</taxon>
    </lineage>
</organism>
<evidence type="ECO:0000256" key="12">
    <source>
        <dbReference type="ARBA" id="ARBA00023033"/>
    </source>
</evidence>
<dbReference type="InterPro" id="IPR050196">
    <property type="entry name" value="Cytochrome_P450_Monoox"/>
</dbReference>
<keyword evidence="7 14" id="KW-0479">Metal-binding</keyword>
<evidence type="ECO:0000256" key="5">
    <source>
        <dbReference type="ARBA" id="ARBA00010617"/>
    </source>
</evidence>
<dbReference type="GO" id="GO:0005506">
    <property type="term" value="F:iron ion binding"/>
    <property type="evidence" value="ECO:0007669"/>
    <property type="project" value="InterPro"/>
</dbReference>
<evidence type="ECO:0000313" key="17">
    <source>
        <dbReference type="RefSeq" id="XP_015600585.1"/>
    </source>
</evidence>
<dbReference type="PRINTS" id="PR00463">
    <property type="entry name" value="EP450I"/>
</dbReference>
<dbReference type="SUPFAM" id="SSF48264">
    <property type="entry name" value="Cytochrome P450"/>
    <property type="match status" value="1"/>
</dbReference>
<evidence type="ECO:0000256" key="9">
    <source>
        <dbReference type="ARBA" id="ARBA00022848"/>
    </source>
</evidence>
<reference evidence="17 18" key="1">
    <citation type="submission" date="2025-04" db="UniProtKB">
        <authorList>
            <consortium name="RefSeq"/>
        </authorList>
    </citation>
    <scope>IDENTIFICATION</scope>
</reference>
<dbReference type="KEGG" id="ccin:107270248"/>
<keyword evidence="15" id="KW-1133">Transmembrane helix</keyword>
<comment type="function">
    <text evidence="2">May be involved in the metabolism of insect hormones and in the breakdown of synthetic insecticides.</text>
</comment>
<accession>A0AAJ7C417</accession>
<evidence type="ECO:0000256" key="14">
    <source>
        <dbReference type="PIRSR" id="PIRSR602401-1"/>
    </source>
</evidence>
<dbReference type="RefSeq" id="XP_015600594.1">
    <property type="nucleotide sequence ID" value="XM_015745108.2"/>
</dbReference>
<evidence type="ECO:0000256" key="3">
    <source>
        <dbReference type="ARBA" id="ARBA00004174"/>
    </source>
</evidence>
<dbReference type="PRINTS" id="PR00385">
    <property type="entry name" value="P450"/>
</dbReference>
<evidence type="ECO:0000256" key="11">
    <source>
        <dbReference type="ARBA" id="ARBA00023004"/>
    </source>
</evidence>
<dbReference type="InterPro" id="IPR001128">
    <property type="entry name" value="Cyt_P450"/>
</dbReference>
<feature type="transmembrane region" description="Helical" evidence="15">
    <location>
        <begin position="16"/>
        <end position="36"/>
    </location>
</feature>
<dbReference type="Proteomes" id="UP000694920">
    <property type="component" value="Unplaced"/>
</dbReference>
<dbReference type="GO" id="GO:0005789">
    <property type="term" value="C:endoplasmic reticulum membrane"/>
    <property type="evidence" value="ECO:0007669"/>
    <property type="project" value="UniProtKB-SubCell"/>
</dbReference>
<dbReference type="GO" id="GO:0004497">
    <property type="term" value="F:monooxygenase activity"/>
    <property type="evidence" value="ECO:0007669"/>
    <property type="project" value="UniProtKB-KW"/>
</dbReference>
<evidence type="ECO:0000313" key="16">
    <source>
        <dbReference type="Proteomes" id="UP000694920"/>
    </source>
</evidence>
<evidence type="ECO:0000256" key="7">
    <source>
        <dbReference type="ARBA" id="ARBA00022723"/>
    </source>
</evidence>
<keyword evidence="6 14" id="KW-0349">Heme</keyword>
<keyword evidence="13 15" id="KW-0472">Membrane</keyword>
<comment type="cofactor">
    <cofactor evidence="1 14">
        <name>heme</name>
        <dbReference type="ChEBI" id="CHEBI:30413"/>
    </cofactor>
</comment>
<feature type="binding site" description="axial binding residue" evidence="14">
    <location>
        <position position="463"/>
    </location>
    <ligand>
        <name>heme</name>
        <dbReference type="ChEBI" id="CHEBI:30413"/>
    </ligand>
    <ligandPart>
        <name>Fe</name>
        <dbReference type="ChEBI" id="CHEBI:18248"/>
    </ligandPart>
</feature>
<dbReference type="GO" id="GO:0020037">
    <property type="term" value="F:heme binding"/>
    <property type="evidence" value="ECO:0007669"/>
    <property type="project" value="InterPro"/>
</dbReference>
<sequence>MIGEMLYPSNVSLLDTGLLLTTMLTVLFLILSYELLTNNRRSRRRRFLELSRKLPGPMPLPFIGNALKFACKSKEMLNRLETIIISHSTKEVPMKLWMGSELYVVVTAPGDIEKVLNSQQACYKGRVYRFLHPFIGNGLISGDGNMWRRHRKLLTYTMTQKVLHGFVNIFDRHSRKLMDKLESQADGGYDFDIFPYIEACTIDIVCEAVMGRLDVNAQDNADQEIIHYTAKMYKIIFERMTKVWLQSDWIFNQTRYYTEQQRGREVIQNFVHTCVSAKRNDQNYTPLLSSNQKSILEHLLESLKSSSNSLTDSELQDEIYTVYIASQDTIALISSFATLMLGMHHEAQEKARKEIEEIFQGEDEPLTSESLSQLKYLEAVIKETIRLFPIAPFLIRHLRGELPLENCILPEDCQVLIAAYVTHRSVDYWREPKKFLPERFSAEESSTRHPYAFIPFSGGPMSCIGQKFAMTCLKVILANLLRCYRIDTTWQMSDLLLNADISVRSINGYRVSLKPHEKAA</sequence>
<comment type="similarity">
    <text evidence="5">Belongs to the cytochrome P450 family.</text>
</comment>
<keyword evidence="16" id="KW-1185">Reference proteome</keyword>
<evidence type="ECO:0000256" key="2">
    <source>
        <dbReference type="ARBA" id="ARBA00003690"/>
    </source>
</evidence>
<dbReference type="AlphaFoldDB" id="A0AAJ7C417"/>
<evidence type="ECO:0000256" key="4">
    <source>
        <dbReference type="ARBA" id="ARBA00004406"/>
    </source>
</evidence>
<dbReference type="RefSeq" id="XP_015600585.1">
    <property type="nucleotide sequence ID" value="XM_015745099.2"/>
</dbReference>
<keyword evidence="9" id="KW-0492">Microsome</keyword>
<dbReference type="Pfam" id="PF00067">
    <property type="entry name" value="p450"/>
    <property type="match status" value="1"/>
</dbReference>
<dbReference type="InterPro" id="IPR036396">
    <property type="entry name" value="Cyt_P450_sf"/>
</dbReference>
<dbReference type="InterPro" id="IPR002401">
    <property type="entry name" value="Cyt_P450_E_grp-I"/>
</dbReference>
<evidence type="ECO:0000256" key="13">
    <source>
        <dbReference type="ARBA" id="ARBA00023136"/>
    </source>
</evidence>
<evidence type="ECO:0000256" key="8">
    <source>
        <dbReference type="ARBA" id="ARBA00022824"/>
    </source>
</evidence>
<dbReference type="CDD" id="cd20628">
    <property type="entry name" value="CYP4"/>
    <property type="match status" value="1"/>
</dbReference>
<protein>
    <submittedName>
        <fullName evidence="17 18">Cytochrome P450 4C1</fullName>
    </submittedName>
</protein>
<keyword evidence="15" id="KW-0812">Transmembrane</keyword>
<dbReference type="GeneID" id="107270248"/>
<dbReference type="GO" id="GO:0016705">
    <property type="term" value="F:oxidoreductase activity, acting on paired donors, with incorporation or reduction of molecular oxygen"/>
    <property type="evidence" value="ECO:0007669"/>
    <property type="project" value="InterPro"/>
</dbReference>
<keyword evidence="10" id="KW-0560">Oxidoreductase</keyword>
<evidence type="ECO:0000256" key="15">
    <source>
        <dbReference type="SAM" id="Phobius"/>
    </source>
</evidence>
<keyword evidence="12" id="KW-0503">Monooxygenase</keyword>
<evidence type="ECO:0000313" key="18">
    <source>
        <dbReference type="RefSeq" id="XP_015600594.1"/>
    </source>
</evidence>
<keyword evidence="8" id="KW-0256">Endoplasmic reticulum</keyword>
<dbReference type="Gene3D" id="1.10.630.10">
    <property type="entry name" value="Cytochrome P450"/>
    <property type="match status" value="1"/>
</dbReference>
<evidence type="ECO:0000256" key="10">
    <source>
        <dbReference type="ARBA" id="ARBA00023002"/>
    </source>
</evidence>
<name>A0AAJ7C417_CEPCN</name>
<keyword evidence="11 14" id="KW-0408">Iron</keyword>
<gene>
    <name evidence="17 18" type="primary">LOC107270248</name>
</gene>
<evidence type="ECO:0000256" key="1">
    <source>
        <dbReference type="ARBA" id="ARBA00001971"/>
    </source>
</evidence>
<dbReference type="PANTHER" id="PTHR24291:SF189">
    <property type="entry name" value="CYTOCHROME P450 4C3-RELATED"/>
    <property type="match status" value="1"/>
</dbReference>
<comment type="subcellular location">
    <subcellularLocation>
        <location evidence="4">Endoplasmic reticulum membrane</location>
        <topology evidence="4">Peripheral membrane protein</topology>
    </subcellularLocation>
    <subcellularLocation>
        <location evidence="3">Microsome membrane</location>
        <topology evidence="3">Peripheral membrane protein</topology>
    </subcellularLocation>
</comment>